<dbReference type="Gene3D" id="2.170.150.40">
    <property type="entry name" value="Domain of unknown function (DUF427)"/>
    <property type="match status" value="1"/>
</dbReference>
<feature type="domain" description="DUF427" evidence="1">
    <location>
        <begin position="24"/>
        <end position="115"/>
    </location>
</feature>
<dbReference type="InterPro" id="IPR038694">
    <property type="entry name" value="DUF427_sf"/>
</dbReference>
<evidence type="ECO:0000259" key="1">
    <source>
        <dbReference type="Pfam" id="PF04248"/>
    </source>
</evidence>
<organism evidence="2 3">
    <name type="scientific">Belnapia rosea</name>
    <dbReference type="NCBI Taxonomy" id="938405"/>
    <lineage>
        <taxon>Bacteria</taxon>
        <taxon>Pseudomonadati</taxon>
        <taxon>Pseudomonadota</taxon>
        <taxon>Alphaproteobacteria</taxon>
        <taxon>Acetobacterales</taxon>
        <taxon>Roseomonadaceae</taxon>
        <taxon>Belnapia</taxon>
    </lineage>
</organism>
<accession>A0A1G6XDE6</accession>
<dbReference type="PANTHER" id="PTHR43058">
    <property type="entry name" value="SLR0655 PROTEIN"/>
    <property type="match status" value="1"/>
</dbReference>
<dbReference type="AlphaFoldDB" id="A0A1G6XDE6"/>
<gene>
    <name evidence="2" type="ORF">SAMN04487779_101221</name>
</gene>
<dbReference type="Proteomes" id="UP000198925">
    <property type="component" value="Unassembled WGS sequence"/>
</dbReference>
<proteinExistence type="predicted"/>
<sequence length="157" mass="17237">MGPMTERVADYPRPPRLEPSHRRIRIRLGGETIADTQAAWRVLETFHPPVWYLPPDAFRPGVLRPAPGQSFCEWKGLARYWTLAAGGVVAVAAGWSYPAPSAGFVTIRDHVAVYAGRMEACLVDDESVVPQPGDFYGGWITQDLIGPFKGEAGTTGW</sequence>
<reference evidence="2 3" key="1">
    <citation type="submission" date="2016-10" db="EMBL/GenBank/DDBJ databases">
        <authorList>
            <person name="de Groot N.N."/>
        </authorList>
    </citation>
    <scope>NUCLEOTIDE SEQUENCE [LARGE SCALE GENOMIC DNA]</scope>
    <source>
        <strain evidence="2 3">CPCC 100156</strain>
    </source>
</reference>
<dbReference type="STRING" id="938405.SAMN02927895_03695"/>
<protein>
    <submittedName>
        <fullName evidence="2">Uncharacterized conserved protein, DUF427 family</fullName>
    </submittedName>
</protein>
<name>A0A1G6XDE6_9PROT</name>
<dbReference type="EMBL" id="FMZX01000012">
    <property type="protein sequence ID" value="SDD76188.1"/>
    <property type="molecule type" value="Genomic_DNA"/>
</dbReference>
<keyword evidence="3" id="KW-1185">Reference proteome</keyword>
<dbReference type="InterPro" id="IPR007361">
    <property type="entry name" value="DUF427"/>
</dbReference>
<evidence type="ECO:0000313" key="3">
    <source>
        <dbReference type="Proteomes" id="UP000198925"/>
    </source>
</evidence>
<dbReference type="Pfam" id="PF04248">
    <property type="entry name" value="NTP_transf_9"/>
    <property type="match status" value="1"/>
</dbReference>
<evidence type="ECO:0000313" key="2">
    <source>
        <dbReference type="EMBL" id="SDD76188.1"/>
    </source>
</evidence>
<dbReference type="PANTHER" id="PTHR43058:SF1">
    <property type="entry name" value="DUF427 DOMAIN-CONTAINING PROTEIN"/>
    <property type="match status" value="1"/>
</dbReference>